<proteinExistence type="inferred from homology"/>
<dbReference type="EMBL" id="FPBH01000039">
    <property type="protein sequence ID" value="SFU25607.1"/>
    <property type="molecule type" value="Genomic_DNA"/>
</dbReference>
<gene>
    <name evidence="3" type="ORF">SAMN05192563_103911</name>
</gene>
<evidence type="ECO:0000256" key="1">
    <source>
        <dbReference type="ARBA" id="ARBA00006512"/>
    </source>
</evidence>
<dbReference type="InterPro" id="IPR051162">
    <property type="entry name" value="T4SS_component"/>
</dbReference>
<feature type="domain" description="CagE TrbE VirB component of type IV transporter system central" evidence="2">
    <location>
        <begin position="174"/>
        <end position="369"/>
    </location>
</feature>
<dbReference type="InterPro" id="IPR027417">
    <property type="entry name" value="P-loop_NTPase"/>
</dbReference>
<organism evidence="3 4">
    <name type="scientific">Paraburkholderia aspalathi</name>
    <dbReference type="NCBI Taxonomy" id="1324617"/>
    <lineage>
        <taxon>Bacteria</taxon>
        <taxon>Pseudomonadati</taxon>
        <taxon>Pseudomonadota</taxon>
        <taxon>Betaproteobacteria</taxon>
        <taxon>Burkholderiales</taxon>
        <taxon>Burkholderiaceae</taxon>
        <taxon>Paraburkholderia</taxon>
    </lineage>
</organism>
<evidence type="ECO:0000313" key="3">
    <source>
        <dbReference type="EMBL" id="SFU25607.1"/>
    </source>
</evidence>
<dbReference type="PANTHER" id="PTHR30121">
    <property type="entry name" value="UNCHARACTERIZED PROTEIN YJGR-RELATED"/>
    <property type="match status" value="1"/>
</dbReference>
<reference evidence="3 4" key="1">
    <citation type="submission" date="2016-10" db="EMBL/GenBank/DDBJ databases">
        <authorList>
            <person name="de Groot N.N."/>
        </authorList>
    </citation>
    <scope>NUCLEOTIDE SEQUENCE [LARGE SCALE GENOMIC DNA]</scope>
    <source>
        <strain evidence="3 4">LMG 27731</strain>
    </source>
</reference>
<dbReference type="AlphaFoldDB" id="A0A1I7ENZ7"/>
<dbReference type="RefSeq" id="WP_093645431.1">
    <property type="nucleotide sequence ID" value="NZ_FPBH01000039.1"/>
</dbReference>
<dbReference type="PANTHER" id="PTHR30121:SF6">
    <property type="entry name" value="SLR6007 PROTEIN"/>
    <property type="match status" value="1"/>
</dbReference>
<dbReference type="OrthoDB" id="9816422at2"/>
<accession>A0A1I7ENZ7</accession>
<sequence>MQSRPAVTSEILGAIGAVEDWIPKYGHPVTKHVQHLEGNRFMVTLAMRGVPFEVHENVAMERMFDRDTEAYSKLGRDLGGRLGYHATFVRQRVSFDRVYRFKQRFLQWFVREYIGRRFGDEKFFENRYYLSLILKYEEFDDGLKEIGSLAQQALLQFAEYEAELLEVYQRKHMNGTKMLFSPLYGLVSYLINGKTGDLPVAAEPGTDVIPSSHLHFGYNTLEIGASDVPAYRRVATCLDLRSCPEKPGWGQLDPLITLNMEFTITHTFNCMTGFESNRTIDSAINKLESAGDKAKHQVKELRDAQGYVNTGELSFGEYHGAAVIYGETAKEALENADRFASRSRNECGVEWSPATGSAPFTYFSQVPGARRKPRPKVQSSRNFAAMYTCHDYSSGKAEGNPIGDGSAVIPFRSDSGVYNYSSHASRLGDVNVSEKVAGHFEGKGTTGSGKSTVVTAMTGMLYRFDPMLYVLDKGRGWEVFIRAMGGAYVYLEKGKPTGWAPFELADTPDNREFLYGLVELCGRKNGVDHQGKPIRIDLTAAEKIHCRNAVDAVMGVDDVRLRRFSLLLDSIPDEGDDGLRARLSIWCKSEGGRFWWVFDNPPNLSLNMSEQRWIGFDVEAFLVENYEPSEPAFAWLFHLKKLMRREGTLMQTVIEEYWLPLRFRTIREQIEETLASGRKEGEFMGLITQQPEQAQRAADLFPALRSLVATKLWLADPAAEEEAYLRDGMTRKEFREFKKLTPQSRRFLIKQGNQSAFASFDLSGLDDAIAVFSGDRENALICDGVRAEFGDDPDVWLPVYLERVFERKLRTRLAAKHGADERLWSAELQRGLERKRAELAQIYPPAHQPVDDEVFA</sequence>
<dbReference type="InterPro" id="IPR018145">
    <property type="entry name" value="CagE_TrbE_VirB_cntrl_dom"/>
</dbReference>
<name>A0A1I7ENZ7_9BURK</name>
<evidence type="ECO:0000313" key="4">
    <source>
        <dbReference type="Proteomes" id="UP000198844"/>
    </source>
</evidence>
<dbReference type="Pfam" id="PF03135">
    <property type="entry name" value="CagE_TrbE_VirB"/>
    <property type="match status" value="1"/>
</dbReference>
<comment type="similarity">
    <text evidence="1">Belongs to the TrbE/VirB4 family.</text>
</comment>
<protein>
    <submittedName>
        <fullName evidence="3">Type IV secretion system protein VirB4</fullName>
    </submittedName>
</protein>
<dbReference type="Proteomes" id="UP000198844">
    <property type="component" value="Unassembled WGS sequence"/>
</dbReference>
<dbReference type="GO" id="GO:0005524">
    <property type="term" value="F:ATP binding"/>
    <property type="evidence" value="ECO:0007669"/>
    <property type="project" value="InterPro"/>
</dbReference>
<evidence type="ECO:0000259" key="2">
    <source>
        <dbReference type="Pfam" id="PF03135"/>
    </source>
</evidence>
<dbReference type="SUPFAM" id="SSF52540">
    <property type="entry name" value="P-loop containing nucleoside triphosphate hydrolases"/>
    <property type="match status" value="1"/>
</dbReference>
<dbReference type="Gene3D" id="3.40.50.300">
    <property type="entry name" value="P-loop containing nucleotide triphosphate hydrolases"/>
    <property type="match status" value="1"/>
</dbReference>